<accession>A0ACB7HSZ6</accession>
<keyword evidence="2" id="KW-1185">Reference proteome</keyword>
<proteinExistence type="predicted"/>
<dbReference type="EMBL" id="CM004390">
    <property type="protein sequence ID" value="KAG8655783.1"/>
    <property type="molecule type" value="Genomic_DNA"/>
</dbReference>
<sequence>MFEALPFFLGFGFWNQCSAEKYFWGLLEELKLKEDELQARWQKQLQEFIEVTPCLEPAMCCGSNLESVI</sequence>
<evidence type="ECO:0000313" key="1">
    <source>
        <dbReference type="EMBL" id="KAG8655783.1"/>
    </source>
</evidence>
<organism evidence="1 2">
    <name type="scientific">Manihot esculenta</name>
    <name type="common">Cassava</name>
    <name type="synonym">Jatropha manihot</name>
    <dbReference type="NCBI Taxonomy" id="3983"/>
    <lineage>
        <taxon>Eukaryota</taxon>
        <taxon>Viridiplantae</taxon>
        <taxon>Streptophyta</taxon>
        <taxon>Embryophyta</taxon>
        <taxon>Tracheophyta</taxon>
        <taxon>Spermatophyta</taxon>
        <taxon>Magnoliopsida</taxon>
        <taxon>eudicotyledons</taxon>
        <taxon>Gunneridae</taxon>
        <taxon>Pentapetalae</taxon>
        <taxon>rosids</taxon>
        <taxon>fabids</taxon>
        <taxon>Malpighiales</taxon>
        <taxon>Euphorbiaceae</taxon>
        <taxon>Crotonoideae</taxon>
        <taxon>Manihoteae</taxon>
        <taxon>Manihot</taxon>
    </lineage>
</organism>
<evidence type="ECO:0000313" key="2">
    <source>
        <dbReference type="Proteomes" id="UP000091857"/>
    </source>
</evidence>
<reference evidence="2" key="1">
    <citation type="journal article" date="2016" name="Nat. Biotechnol.">
        <title>Sequencing wild and cultivated cassava and related species reveals extensive interspecific hybridization and genetic diversity.</title>
        <authorList>
            <person name="Bredeson J.V."/>
            <person name="Lyons J.B."/>
            <person name="Prochnik S.E."/>
            <person name="Wu G.A."/>
            <person name="Ha C.M."/>
            <person name="Edsinger-Gonzales E."/>
            <person name="Grimwood J."/>
            <person name="Schmutz J."/>
            <person name="Rabbi I.Y."/>
            <person name="Egesi C."/>
            <person name="Nauluvula P."/>
            <person name="Lebot V."/>
            <person name="Ndunguru J."/>
            <person name="Mkamilo G."/>
            <person name="Bart R.S."/>
            <person name="Setter T.L."/>
            <person name="Gleadow R.M."/>
            <person name="Kulakow P."/>
            <person name="Ferguson M.E."/>
            <person name="Rounsley S."/>
            <person name="Rokhsar D.S."/>
        </authorList>
    </citation>
    <scope>NUCLEOTIDE SEQUENCE [LARGE SCALE GENOMIC DNA]</scope>
    <source>
        <strain evidence="2">cv. AM560-2</strain>
    </source>
</reference>
<gene>
    <name evidence="1" type="ORF">MANES_04G067140v8</name>
</gene>
<name>A0ACB7HSZ6_MANES</name>
<dbReference type="Proteomes" id="UP000091857">
    <property type="component" value="Chromosome 4"/>
</dbReference>
<comment type="caution">
    <text evidence="1">The sequence shown here is derived from an EMBL/GenBank/DDBJ whole genome shotgun (WGS) entry which is preliminary data.</text>
</comment>
<protein>
    <submittedName>
        <fullName evidence="1">Uncharacterized protein</fullName>
    </submittedName>
</protein>